<feature type="non-terminal residue" evidence="1">
    <location>
        <position position="1"/>
    </location>
</feature>
<dbReference type="Proteomes" id="UP000265618">
    <property type="component" value="Unassembled WGS sequence"/>
</dbReference>
<proteinExistence type="predicted"/>
<sequence length="161" mass="18016">MRDRYAAEYSNTVPESGPDPEFWDCLGQMKECPRMAGGRSSKRKRGGLIYLATSTPHSLYQSYSGRMTRLYQSTVDPEYVFDSYEAHVNRIPRKQLVYGEACAVGLGDGRVMYIQRRHCRVVDLVGYASLNGLRAEAGEDLGTSIAHPLSLVEIPGVYNPF</sequence>
<comment type="caution">
    <text evidence="1">The sequence shown here is derived from an EMBL/GenBank/DDBJ whole genome shotgun (WGS) entry which is preliminary data.</text>
</comment>
<accession>A0A9K3GP68</accession>
<dbReference type="AlphaFoldDB" id="A0A9K3GP68"/>
<organism evidence="1 2">
    <name type="scientific">Kipferlia bialata</name>
    <dbReference type="NCBI Taxonomy" id="797122"/>
    <lineage>
        <taxon>Eukaryota</taxon>
        <taxon>Metamonada</taxon>
        <taxon>Carpediemonas-like organisms</taxon>
        <taxon>Kipferlia</taxon>
    </lineage>
</organism>
<protein>
    <submittedName>
        <fullName evidence="1">Uncharacterized protein</fullName>
    </submittedName>
</protein>
<evidence type="ECO:0000313" key="2">
    <source>
        <dbReference type="Proteomes" id="UP000265618"/>
    </source>
</evidence>
<name>A0A9K3GP68_9EUKA</name>
<dbReference type="EMBL" id="BDIP01005746">
    <property type="protein sequence ID" value="GIQ90088.1"/>
    <property type="molecule type" value="Genomic_DNA"/>
</dbReference>
<evidence type="ECO:0000313" key="1">
    <source>
        <dbReference type="EMBL" id="GIQ90088.1"/>
    </source>
</evidence>
<keyword evidence="2" id="KW-1185">Reference proteome</keyword>
<reference evidence="1 2" key="1">
    <citation type="journal article" date="2018" name="PLoS ONE">
        <title>The draft genome of Kipferlia bialata reveals reductive genome evolution in fornicate parasites.</title>
        <authorList>
            <person name="Tanifuji G."/>
            <person name="Takabayashi S."/>
            <person name="Kume K."/>
            <person name="Takagi M."/>
            <person name="Nakayama T."/>
            <person name="Kamikawa R."/>
            <person name="Inagaki Y."/>
            <person name="Hashimoto T."/>
        </authorList>
    </citation>
    <scope>NUCLEOTIDE SEQUENCE [LARGE SCALE GENOMIC DNA]</scope>
    <source>
        <strain evidence="1">NY0173</strain>
    </source>
</reference>
<gene>
    <name evidence="1" type="ORF">KIPB_012742</name>
</gene>